<dbReference type="Proteomes" id="UP000232883">
    <property type="component" value="Chromosome"/>
</dbReference>
<name>A0A2K8Z219_9BACT</name>
<protein>
    <submittedName>
        <fullName evidence="1">Uncharacterized protein</fullName>
    </submittedName>
</protein>
<sequence>MSVGVGAKIGLGVSPFGPDKAVVVKARESIHNLLNIRLVSAFSRTKDMKQTEILIKITLLANALLQRNYRLTSTSPV</sequence>
<reference evidence="1 2" key="1">
    <citation type="submission" date="2017-11" db="EMBL/GenBank/DDBJ databases">
        <title>Taxonomic description and genome sequences of Spirosoma HA7 sp. nov., isolated from pollen microhabitat of Corylus avellana.</title>
        <authorList>
            <person name="Ambika Manirajan B."/>
            <person name="Suarez C."/>
            <person name="Ratering S."/>
            <person name="Geissler-Plaum R."/>
            <person name="Cardinale M."/>
            <person name="Sylvia S."/>
        </authorList>
    </citation>
    <scope>NUCLEOTIDE SEQUENCE [LARGE SCALE GENOMIC DNA]</scope>
    <source>
        <strain evidence="1 2">HA7</strain>
    </source>
</reference>
<dbReference type="AlphaFoldDB" id="A0A2K8Z219"/>
<dbReference type="EMBL" id="CP025096">
    <property type="protein sequence ID" value="AUD03874.1"/>
    <property type="molecule type" value="Genomic_DNA"/>
</dbReference>
<keyword evidence="2" id="KW-1185">Reference proteome</keyword>
<gene>
    <name evidence="1" type="ORF">CWM47_19830</name>
</gene>
<proteinExistence type="predicted"/>
<dbReference type="KEGG" id="spir:CWM47_19830"/>
<evidence type="ECO:0000313" key="1">
    <source>
        <dbReference type="EMBL" id="AUD03874.1"/>
    </source>
</evidence>
<accession>A0A2K8Z219</accession>
<evidence type="ECO:0000313" key="2">
    <source>
        <dbReference type="Proteomes" id="UP000232883"/>
    </source>
</evidence>
<organism evidence="1 2">
    <name type="scientific">Spirosoma pollinicola</name>
    <dbReference type="NCBI Taxonomy" id="2057025"/>
    <lineage>
        <taxon>Bacteria</taxon>
        <taxon>Pseudomonadati</taxon>
        <taxon>Bacteroidota</taxon>
        <taxon>Cytophagia</taxon>
        <taxon>Cytophagales</taxon>
        <taxon>Cytophagaceae</taxon>
        <taxon>Spirosoma</taxon>
    </lineage>
</organism>